<dbReference type="EMBL" id="CP090896">
    <property type="protein sequence ID" value="ULT80031.1"/>
    <property type="molecule type" value="Genomic_DNA"/>
</dbReference>
<evidence type="ECO:0000313" key="3">
    <source>
        <dbReference type="Proteomes" id="UP000827892"/>
    </source>
</evidence>
<proteinExistence type="predicted"/>
<dbReference type="Proteomes" id="UP000827892">
    <property type="component" value="Chromosome X"/>
</dbReference>
<feature type="region of interest" description="Disordered" evidence="1">
    <location>
        <begin position="1"/>
        <end position="30"/>
    </location>
</feature>
<gene>
    <name evidence="2" type="ORF">L3Y34_010548</name>
</gene>
<sequence length="73" mass="8329">MIVIDEKPEEEEKEEKEGEMRSESDGEVAVAAKRWTRKTDKDDLQQPICHGWLIVCGSILQSISTIRSVIKTK</sequence>
<accession>A0AAE9CT87</accession>
<feature type="compositionally biased region" description="Basic and acidic residues" evidence="1">
    <location>
        <begin position="15"/>
        <end position="24"/>
    </location>
</feature>
<evidence type="ECO:0000313" key="2">
    <source>
        <dbReference type="EMBL" id="ULT80031.1"/>
    </source>
</evidence>
<reference evidence="2 3" key="1">
    <citation type="submission" date="2022-05" db="EMBL/GenBank/DDBJ databases">
        <title>Chromosome-level reference genomes for two strains of Caenorhabditis briggsae: an improved platform for comparative genomics.</title>
        <authorList>
            <person name="Stevens L."/>
            <person name="Andersen E.C."/>
        </authorList>
    </citation>
    <scope>NUCLEOTIDE SEQUENCE [LARGE SCALE GENOMIC DNA]</scope>
    <source>
        <strain evidence="2">QX1410_ONT</strain>
        <tissue evidence="2">Whole-organism</tissue>
    </source>
</reference>
<dbReference type="AlphaFoldDB" id="A0AAE9CT87"/>
<protein>
    <submittedName>
        <fullName evidence="2">Uncharacterized protein</fullName>
    </submittedName>
</protein>
<name>A0AAE9CT87_CAEBR</name>
<evidence type="ECO:0000256" key="1">
    <source>
        <dbReference type="SAM" id="MobiDB-lite"/>
    </source>
</evidence>
<organism evidence="2 3">
    <name type="scientific">Caenorhabditis briggsae</name>
    <dbReference type="NCBI Taxonomy" id="6238"/>
    <lineage>
        <taxon>Eukaryota</taxon>
        <taxon>Metazoa</taxon>
        <taxon>Ecdysozoa</taxon>
        <taxon>Nematoda</taxon>
        <taxon>Chromadorea</taxon>
        <taxon>Rhabditida</taxon>
        <taxon>Rhabditina</taxon>
        <taxon>Rhabditomorpha</taxon>
        <taxon>Rhabditoidea</taxon>
        <taxon>Rhabditidae</taxon>
        <taxon>Peloderinae</taxon>
        <taxon>Caenorhabditis</taxon>
    </lineage>
</organism>